<dbReference type="PROSITE" id="PS00455">
    <property type="entry name" value="AMP_BINDING"/>
    <property type="match status" value="1"/>
</dbReference>
<evidence type="ECO:0000313" key="6">
    <source>
        <dbReference type="EMBL" id="SON52991.1"/>
    </source>
</evidence>
<proteinExistence type="inferred from homology"/>
<name>A0A2N8ZM45_9VIBR</name>
<evidence type="ECO:0000256" key="2">
    <source>
        <dbReference type="ARBA" id="ARBA00006432"/>
    </source>
</evidence>
<dbReference type="InterPro" id="IPR042099">
    <property type="entry name" value="ANL_N_sf"/>
</dbReference>
<dbReference type="PANTHER" id="PTHR43201:SF5">
    <property type="entry name" value="MEDIUM-CHAIN ACYL-COA LIGASE ACSF2, MITOCHONDRIAL"/>
    <property type="match status" value="1"/>
</dbReference>
<dbReference type="Pfam" id="PF00501">
    <property type="entry name" value="AMP-binding"/>
    <property type="match status" value="1"/>
</dbReference>
<dbReference type="EC" id="2.7.7.58" evidence="6"/>
<keyword evidence="3 6" id="KW-0436">Ligase</keyword>
<evidence type="ECO:0000259" key="5">
    <source>
        <dbReference type="Pfam" id="PF13193"/>
    </source>
</evidence>
<evidence type="ECO:0000256" key="1">
    <source>
        <dbReference type="ARBA" id="ARBA00004924"/>
    </source>
</evidence>
<comment type="similarity">
    <text evidence="2">Belongs to the ATP-dependent AMP-binding enzyme family.</text>
</comment>
<dbReference type="SUPFAM" id="SSF56801">
    <property type="entry name" value="Acetyl-CoA synthetase-like"/>
    <property type="match status" value="1"/>
</dbReference>
<dbReference type="GO" id="GO:0031956">
    <property type="term" value="F:medium-chain fatty acid-CoA ligase activity"/>
    <property type="evidence" value="ECO:0007669"/>
    <property type="project" value="TreeGrafter"/>
</dbReference>
<dbReference type="GO" id="GO:0006631">
    <property type="term" value="P:fatty acid metabolic process"/>
    <property type="evidence" value="ECO:0007669"/>
    <property type="project" value="TreeGrafter"/>
</dbReference>
<dbReference type="InterPro" id="IPR025110">
    <property type="entry name" value="AMP-bd_C"/>
</dbReference>
<dbReference type="EMBL" id="LT960612">
    <property type="protein sequence ID" value="SON52991.1"/>
    <property type="molecule type" value="Genomic_DNA"/>
</dbReference>
<keyword evidence="7" id="KW-1185">Reference proteome</keyword>
<dbReference type="Gene3D" id="3.40.50.12780">
    <property type="entry name" value="N-terminal domain of ligase-like"/>
    <property type="match status" value="1"/>
</dbReference>
<protein>
    <submittedName>
        <fullName evidence="6">2,3-dihydroxybenzoate-AMP ligase component of enterobactin synthase multienzyme complex</fullName>
        <ecNumber evidence="6">2.7.7.58</ecNumber>
    </submittedName>
</protein>
<dbReference type="InterPro" id="IPR045851">
    <property type="entry name" value="AMP-bd_C_sf"/>
</dbReference>
<dbReference type="RefSeq" id="WP_415239693.1">
    <property type="nucleotide sequence ID" value="NZ_LT960612.1"/>
</dbReference>
<dbReference type="PANTHER" id="PTHR43201">
    <property type="entry name" value="ACYL-COA SYNTHETASE"/>
    <property type="match status" value="1"/>
</dbReference>
<dbReference type="InterPro" id="IPR000873">
    <property type="entry name" value="AMP-dep_synth/lig_dom"/>
</dbReference>
<sequence length="545" mass="60456">MMTSKSNSGFTPWPEEYKTRYRAAGYWTDLTIPKMLEISSRNYPDQKALICGEREFTYQEVNEKVISLSTGFYSKLKLRSGDKVVLHLPNTAEFYFCLFALLRIGVQPLLALPAHRYAELSYFCDFIQAKALITGSQLNVDIESLSEKIVENSTVKPQIVWCGSGKPKYGVKVGELYSANADVNSNSNEEFALFQLSGGTTGTPKLIPRTHYDYLYSVEKSNQVCDFSSRTRYLCVLPAAHNFSLSSPGALGCFMAGGTVILGQDSSPQTVFSLIEKHKVTVTAAVPPLARLWLAYAKERIYDISSLGVLQVGGARFDEETARQVRPIMGCQLQQVFGMAEGLVNYTRLDDPEDVIVTTQGRPMCDDDEIRVEDKSGNLVPTGTPGLLRVRGAYTIRGYFNAPEHNRSSFDSEGFYHTGDIVSVTKEGNLQVVGRVKDQINRGGEKIAAPEVENHLLAHSDIHDAAVVGVPDAYLGEQSCAVIVCIEKQLKPIEIKRFLRSKGLADYKVPDRIIFVDVLPKTAVGKVDKNKLIGDFNSHENRIPY</sequence>
<reference evidence="6 7" key="1">
    <citation type="submission" date="2017-10" db="EMBL/GenBank/DDBJ databases">
        <authorList>
            <person name="Banno H."/>
            <person name="Chua N.-H."/>
        </authorList>
    </citation>
    <scope>NUCLEOTIDE SEQUENCE [LARGE SCALE GENOMIC DNA]</scope>
    <source>
        <strain evidence="6">Vibrio tapetis CECT4600</strain>
    </source>
</reference>
<keyword evidence="6" id="KW-0808">Transferase</keyword>
<dbReference type="KEGG" id="vta:B1380"/>
<dbReference type="Proteomes" id="UP000235828">
    <property type="component" value="Chromosome B"/>
</dbReference>
<evidence type="ECO:0000256" key="3">
    <source>
        <dbReference type="ARBA" id="ARBA00022598"/>
    </source>
</evidence>
<organism evidence="6 7">
    <name type="scientific">Vibrio tapetis subsp. tapetis</name>
    <dbReference type="NCBI Taxonomy" id="1671868"/>
    <lineage>
        <taxon>Bacteria</taxon>
        <taxon>Pseudomonadati</taxon>
        <taxon>Pseudomonadota</taxon>
        <taxon>Gammaproteobacteria</taxon>
        <taxon>Vibrionales</taxon>
        <taxon>Vibrionaceae</taxon>
        <taxon>Vibrio</taxon>
    </lineage>
</organism>
<evidence type="ECO:0000313" key="7">
    <source>
        <dbReference type="Proteomes" id="UP000235828"/>
    </source>
</evidence>
<evidence type="ECO:0000259" key="4">
    <source>
        <dbReference type="Pfam" id="PF00501"/>
    </source>
</evidence>
<feature type="domain" description="AMP-binding enzyme C-terminal" evidence="5">
    <location>
        <begin position="451"/>
        <end position="526"/>
    </location>
</feature>
<dbReference type="GO" id="GO:0019290">
    <property type="term" value="P:siderophore biosynthetic process"/>
    <property type="evidence" value="ECO:0007669"/>
    <property type="project" value="InterPro"/>
</dbReference>
<dbReference type="InterPro" id="IPR011963">
    <property type="entry name" value="DHB_AMP_lig"/>
</dbReference>
<comment type="pathway">
    <text evidence="1">Siderophore biosynthesis.</text>
</comment>
<dbReference type="NCBIfam" id="TIGR02275">
    <property type="entry name" value="DHB_AMP_lig"/>
    <property type="match status" value="1"/>
</dbReference>
<dbReference type="GO" id="GO:0008668">
    <property type="term" value="F:2,3-dihydroxybenzoate--[aryl-carrier protein] ligase"/>
    <property type="evidence" value="ECO:0007669"/>
    <property type="project" value="InterPro"/>
</dbReference>
<accession>A0A2N8ZM45</accession>
<feature type="domain" description="AMP-dependent synthetase/ligase" evidence="4">
    <location>
        <begin position="38"/>
        <end position="400"/>
    </location>
</feature>
<dbReference type="Gene3D" id="3.30.300.30">
    <property type="match status" value="1"/>
</dbReference>
<gene>
    <name evidence="6" type="primary">entE</name>
    <name evidence="6" type="ORF">VTAP4600_B1380</name>
</gene>
<keyword evidence="6" id="KW-0548">Nucleotidyltransferase</keyword>
<dbReference type="FunFam" id="3.30.300.30:FF:000008">
    <property type="entry name" value="2,3-dihydroxybenzoate-AMP ligase"/>
    <property type="match status" value="1"/>
</dbReference>
<dbReference type="GO" id="GO:0016779">
    <property type="term" value="F:nucleotidyltransferase activity"/>
    <property type="evidence" value="ECO:0007669"/>
    <property type="project" value="UniProtKB-KW"/>
</dbReference>
<dbReference type="Pfam" id="PF13193">
    <property type="entry name" value="AMP-binding_C"/>
    <property type="match status" value="1"/>
</dbReference>
<dbReference type="AlphaFoldDB" id="A0A2N8ZM45"/>
<dbReference type="InterPro" id="IPR020845">
    <property type="entry name" value="AMP-binding_CS"/>
</dbReference>